<gene>
    <name evidence="2" type="ORF">K4G66_26790</name>
</gene>
<sequence>MSTHKESKINQLPQLQPPGVVLLASWLTEKGYSLDLQKRYRKSNWLESIGSGAMKCSGQGATRKNSKLRTNFK</sequence>
<dbReference type="AlphaFoldDB" id="A0AA49GJM8"/>
<accession>A0AA49GJM8</accession>
<evidence type="ECO:0000313" key="2">
    <source>
        <dbReference type="EMBL" id="WKN35977.1"/>
    </source>
</evidence>
<feature type="domain" description="Transcriptional regulator AbiEi antitoxin N-terminal" evidence="1">
    <location>
        <begin position="6"/>
        <end position="64"/>
    </location>
</feature>
<name>A0AA49GJM8_9BACT</name>
<evidence type="ECO:0000259" key="1">
    <source>
        <dbReference type="Pfam" id="PF17194"/>
    </source>
</evidence>
<reference evidence="2" key="2">
    <citation type="journal article" date="2024" name="Antonie Van Leeuwenhoek">
        <title>Roseihalotalea indica gen. nov., sp. nov., a halophilic Bacteroidetes from mesopelagic Southwest Indian Ocean with higher carbohydrate metabolic potential.</title>
        <authorList>
            <person name="Chen B."/>
            <person name="Zhang M."/>
            <person name="Lin D."/>
            <person name="Ye J."/>
            <person name="Tang K."/>
        </authorList>
    </citation>
    <scope>NUCLEOTIDE SEQUENCE</scope>
    <source>
        <strain evidence="2">TK19036</strain>
    </source>
</reference>
<proteinExistence type="predicted"/>
<organism evidence="2">
    <name type="scientific">Roseihalotalea indica</name>
    <dbReference type="NCBI Taxonomy" id="2867963"/>
    <lineage>
        <taxon>Bacteria</taxon>
        <taxon>Pseudomonadati</taxon>
        <taxon>Bacteroidota</taxon>
        <taxon>Cytophagia</taxon>
        <taxon>Cytophagales</taxon>
        <taxon>Catalimonadaceae</taxon>
        <taxon>Roseihalotalea</taxon>
    </lineage>
</organism>
<dbReference type="Pfam" id="PF17194">
    <property type="entry name" value="AbiEi_3_N"/>
    <property type="match status" value="1"/>
</dbReference>
<dbReference type="InterPro" id="IPR033455">
    <property type="entry name" value="AbiEi_3_N"/>
</dbReference>
<dbReference type="EMBL" id="CP120682">
    <property type="protein sequence ID" value="WKN35977.1"/>
    <property type="molecule type" value="Genomic_DNA"/>
</dbReference>
<reference evidence="2" key="1">
    <citation type="journal article" date="2023" name="Comput. Struct. Biotechnol. J.">
        <title>Discovery of a novel marine Bacteroidetes with a rich repertoire of carbohydrate-active enzymes.</title>
        <authorList>
            <person name="Chen B."/>
            <person name="Liu G."/>
            <person name="Chen Q."/>
            <person name="Wang H."/>
            <person name="Liu L."/>
            <person name="Tang K."/>
        </authorList>
    </citation>
    <scope>NUCLEOTIDE SEQUENCE</scope>
    <source>
        <strain evidence="2">TK19036</strain>
    </source>
</reference>
<protein>
    <submittedName>
        <fullName evidence="2">AbiEi antitoxin N-terminal domain-containing protein</fullName>
    </submittedName>
</protein>